<dbReference type="RefSeq" id="WP_165236889.1">
    <property type="nucleotide sequence ID" value="NZ_JAAKZV010000047.1"/>
</dbReference>
<evidence type="ECO:0000259" key="3">
    <source>
        <dbReference type="PROSITE" id="PS50977"/>
    </source>
</evidence>
<keyword evidence="5" id="KW-1185">Reference proteome</keyword>
<sequence>MTGSEQTPTSTRERLIEAAVRLFGERGIGATSLRALTEAAGSNIAAVNYHFGSKEGLLRAVIDQTMHAVNEERRRRLDTLEASGQPLTLPDLVRAFVEPGVGLTEGHGHRAPEVARFIGRVMNEPDPRIRQIFAEQVDPIEGRYLTAFGRALPELDEDGARFAYAGVIGLLSSYQSGTLTTLHGQPPEKADDDTNRERLVAFITGGLLGLQSTP</sequence>
<dbReference type="Proteomes" id="UP000481583">
    <property type="component" value="Unassembled WGS sequence"/>
</dbReference>
<organism evidence="4 5">
    <name type="scientific">Streptomyces coryli</name>
    <dbReference type="NCBI Taxonomy" id="1128680"/>
    <lineage>
        <taxon>Bacteria</taxon>
        <taxon>Bacillati</taxon>
        <taxon>Actinomycetota</taxon>
        <taxon>Actinomycetes</taxon>
        <taxon>Kitasatosporales</taxon>
        <taxon>Streptomycetaceae</taxon>
        <taxon>Streptomyces</taxon>
    </lineage>
</organism>
<dbReference type="GO" id="GO:0000976">
    <property type="term" value="F:transcription cis-regulatory region binding"/>
    <property type="evidence" value="ECO:0007669"/>
    <property type="project" value="TreeGrafter"/>
</dbReference>
<dbReference type="EMBL" id="JAAKZV010000047">
    <property type="protein sequence ID" value="NGN64929.1"/>
    <property type="molecule type" value="Genomic_DNA"/>
</dbReference>
<accession>A0A6G4TY50</accession>
<dbReference type="InterPro" id="IPR041586">
    <property type="entry name" value="PsrA_TetR_C"/>
</dbReference>
<dbReference type="PROSITE" id="PS50977">
    <property type="entry name" value="HTH_TETR_2"/>
    <property type="match status" value="1"/>
</dbReference>
<dbReference type="PROSITE" id="PS01081">
    <property type="entry name" value="HTH_TETR_1"/>
    <property type="match status" value="1"/>
</dbReference>
<dbReference type="InterPro" id="IPR023772">
    <property type="entry name" value="DNA-bd_HTH_TetR-type_CS"/>
</dbReference>
<evidence type="ECO:0000256" key="2">
    <source>
        <dbReference type="PROSITE-ProRule" id="PRU00335"/>
    </source>
</evidence>
<dbReference type="AlphaFoldDB" id="A0A6G4TY50"/>
<name>A0A6G4TY50_9ACTN</name>
<feature type="DNA-binding region" description="H-T-H motif" evidence="2">
    <location>
        <begin position="32"/>
        <end position="51"/>
    </location>
</feature>
<dbReference type="SUPFAM" id="SSF48498">
    <property type="entry name" value="Tetracyclin repressor-like, C-terminal domain"/>
    <property type="match status" value="1"/>
</dbReference>
<feature type="domain" description="HTH tetR-type" evidence="3">
    <location>
        <begin position="9"/>
        <end position="69"/>
    </location>
</feature>
<dbReference type="Pfam" id="PF17939">
    <property type="entry name" value="TetR_C_30"/>
    <property type="match status" value="1"/>
</dbReference>
<proteinExistence type="predicted"/>
<dbReference type="GO" id="GO:0003700">
    <property type="term" value="F:DNA-binding transcription factor activity"/>
    <property type="evidence" value="ECO:0007669"/>
    <property type="project" value="TreeGrafter"/>
</dbReference>
<dbReference type="PANTHER" id="PTHR30055">
    <property type="entry name" value="HTH-TYPE TRANSCRIPTIONAL REGULATOR RUTR"/>
    <property type="match status" value="1"/>
</dbReference>
<dbReference type="SUPFAM" id="SSF46689">
    <property type="entry name" value="Homeodomain-like"/>
    <property type="match status" value="1"/>
</dbReference>
<keyword evidence="1 2" id="KW-0238">DNA-binding</keyword>
<evidence type="ECO:0000313" key="5">
    <source>
        <dbReference type="Proteomes" id="UP000481583"/>
    </source>
</evidence>
<dbReference type="InterPro" id="IPR001647">
    <property type="entry name" value="HTH_TetR"/>
</dbReference>
<dbReference type="InterPro" id="IPR009057">
    <property type="entry name" value="Homeodomain-like_sf"/>
</dbReference>
<dbReference type="Gene3D" id="1.10.357.10">
    <property type="entry name" value="Tetracycline Repressor, domain 2"/>
    <property type="match status" value="1"/>
</dbReference>
<dbReference type="Pfam" id="PF00440">
    <property type="entry name" value="TetR_N"/>
    <property type="match status" value="1"/>
</dbReference>
<gene>
    <name evidence="4" type="ORF">G5C51_13605</name>
</gene>
<evidence type="ECO:0000313" key="4">
    <source>
        <dbReference type="EMBL" id="NGN64929.1"/>
    </source>
</evidence>
<evidence type="ECO:0000256" key="1">
    <source>
        <dbReference type="ARBA" id="ARBA00023125"/>
    </source>
</evidence>
<dbReference type="PRINTS" id="PR00455">
    <property type="entry name" value="HTHTETR"/>
</dbReference>
<dbReference type="PANTHER" id="PTHR30055:SF235">
    <property type="entry name" value="TRANSCRIPTIONAL REGULATORY PROTEIN"/>
    <property type="match status" value="1"/>
</dbReference>
<dbReference type="InterPro" id="IPR050109">
    <property type="entry name" value="HTH-type_TetR-like_transc_reg"/>
</dbReference>
<dbReference type="InterPro" id="IPR036271">
    <property type="entry name" value="Tet_transcr_reg_TetR-rel_C_sf"/>
</dbReference>
<reference evidence="4 5" key="1">
    <citation type="submission" date="2020-02" db="EMBL/GenBank/DDBJ databases">
        <title>Whole-genome analyses of novel actinobacteria.</title>
        <authorList>
            <person name="Sahin N."/>
        </authorList>
    </citation>
    <scope>NUCLEOTIDE SEQUENCE [LARGE SCALE GENOMIC DNA]</scope>
    <source>
        <strain evidence="4 5">A7024</strain>
    </source>
</reference>
<comment type="caution">
    <text evidence="4">The sequence shown here is derived from an EMBL/GenBank/DDBJ whole genome shotgun (WGS) entry which is preliminary data.</text>
</comment>
<protein>
    <submittedName>
        <fullName evidence="4">TetR/AcrR family transcriptional regulator</fullName>
    </submittedName>
</protein>